<dbReference type="EMBL" id="CAXKWB010080701">
    <property type="protein sequence ID" value="CAL4205117.1"/>
    <property type="molecule type" value="Genomic_DNA"/>
</dbReference>
<dbReference type="Proteomes" id="UP001497623">
    <property type="component" value="Unassembled WGS sequence"/>
</dbReference>
<dbReference type="GO" id="GO:0036158">
    <property type="term" value="P:outer dynein arm assembly"/>
    <property type="evidence" value="ECO:0007669"/>
    <property type="project" value="TreeGrafter"/>
</dbReference>
<keyword evidence="3" id="KW-1185">Reference proteome</keyword>
<sequence length="365" mass="40385">MTHSKQLQETEERGNIHRIHQWKYHQPQDSSKSNGRCAVVQYLHKWCYKTDNVTLAVHIVIFNKNRQLYLCVGGVTDARSRQRRRRRQAAPATPAEEVAINPGAEISFFNHGDELYPYISAELPIHTPLFSGGPVCRGRVSGRRVRSGVSDGTTAARRRSCGAAAVLRCCCDVQSFPRAPRISWAELPKGAARHLPAEEWLAGQSVVTKEEDKDGPTKDLNFYKQKAVSLFANGDYQGCVNACSEALKLNPSAAALYSNRAAANLALNNLHHAISDTSKALELLVPATEENTKSRLLCHVRRGTAFVRMQLYSQGLSEYEAARKLSPEDETLAADIKKIQALALTTTDTDETHTDDSDDDNINAS</sequence>
<protein>
    <submittedName>
        <fullName evidence="2">Uncharacterized protein</fullName>
    </submittedName>
</protein>
<dbReference type="PANTHER" id="PTHR46492:SF1">
    <property type="entry name" value="DYNEIN AXONEMAL ASSEMBLY FACTOR 4"/>
    <property type="match status" value="1"/>
</dbReference>
<dbReference type="InterPro" id="IPR019734">
    <property type="entry name" value="TPR_rpt"/>
</dbReference>
<dbReference type="InterPro" id="IPR011990">
    <property type="entry name" value="TPR-like_helical_dom_sf"/>
</dbReference>
<evidence type="ECO:0000313" key="3">
    <source>
        <dbReference type="Proteomes" id="UP001497623"/>
    </source>
</evidence>
<accession>A0AAV2SL00</accession>
<gene>
    <name evidence="2" type="ORF">MNOR_LOCUS37902</name>
</gene>
<feature type="region of interest" description="Disordered" evidence="1">
    <location>
        <begin position="346"/>
        <end position="365"/>
    </location>
</feature>
<evidence type="ECO:0000313" key="2">
    <source>
        <dbReference type="EMBL" id="CAL4205117.1"/>
    </source>
</evidence>
<proteinExistence type="predicted"/>
<name>A0AAV2SL00_MEGNR</name>
<dbReference type="PANTHER" id="PTHR46492">
    <property type="entry name" value="DYNEIN ASSEMBLY FACTOR 4, AXONEMAL"/>
    <property type="match status" value="1"/>
</dbReference>
<dbReference type="InterPro" id="IPR052004">
    <property type="entry name" value="Dynein_assembly_factor_4"/>
</dbReference>
<dbReference type="GO" id="GO:0036159">
    <property type="term" value="P:inner dynein arm assembly"/>
    <property type="evidence" value="ECO:0007669"/>
    <property type="project" value="TreeGrafter"/>
</dbReference>
<comment type="caution">
    <text evidence="2">The sequence shown here is derived from an EMBL/GenBank/DDBJ whole genome shotgun (WGS) entry which is preliminary data.</text>
</comment>
<dbReference type="Gene3D" id="1.25.40.10">
    <property type="entry name" value="Tetratricopeptide repeat domain"/>
    <property type="match status" value="1"/>
</dbReference>
<reference evidence="2 3" key="1">
    <citation type="submission" date="2024-05" db="EMBL/GenBank/DDBJ databases">
        <authorList>
            <person name="Wallberg A."/>
        </authorList>
    </citation>
    <scope>NUCLEOTIDE SEQUENCE [LARGE SCALE GENOMIC DNA]</scope>
</reference>
<dbReference type="SMART" id="SM00028">
    <property type="entry name" value="TPR"/>
    <property type="match status" value="3"/>
</dbReference>
<organism evidence="2 3">
    <name type="scientific">Meganyctiphanes norvegica</name>
    <name type="common">Northern krill</name>
    <name type="synonym">Thysanopoda norvegica</name>
    <dbReference type="NCBI Taxonomy" id="48144"/>
    <lineage>
        <taxon>Eukaryota</taxon>
        <taxon>Metazoa</taxon>
        <taxon>Ecdysozoa</taxon>
        <taxon>Arthropoda</taxon>
        <taxon>Crustacea</taxon>
        <taxon>Multicrustacea</taxon>
        <taxon>Malacostraca</taxon>
        <taxon>Eumalacostraca</taxon>
        <taxon>Eucarida</taxon>
        <taxon>Euphausiacea</taxon>
        <taxon>Euphausiidae</taxon>
        <taxon>Meganyctiphanes</taxon>
    </lineage>
</organism>
<feature type="compositionally biased region" description="Acidic residues" evidence="1">
    <location>
        <begin position="356"/>
        <end position="365"/>
    </location>
</feature>
<dbReference type="SUPFAM" id="SSF48452">
    <property type="entry name" value="TPR-like"/>
    <property type="match status" value="1"/>
</dbReference>
<evidence type="ECO:0000256" key="1">
    <source>
        <dbReference type="SAM" id="MobiDB-lite"/>
    </source>
</evidence>
<dbReference type="AlphaFoldDB" id="A0AAV2SL00"/>
<dbReference type="GO" id="GO:0003341">
    <property type="term" value="P:cilium movement"/>
    <property type="evidence" value="ECO:0007669"/>
    <property type="project" value="TreeGrafter"/>
</dbReference>